<dbReference type="EMBL" id="JACXTI010000002">
    <property type="protein sequence ID" value="MBD3700912.1"/>
    <property type="molecule type" value="Genomic_DNA"/>
</dbReference>
<reference evidence="1" key="1">
    <citation type="submission" date="2020-07" db="EMBL/GenBank/DDBJ databases">
        <title>Clinical and genomic characterization of carbapenemase-producing Enterobacterales causing secondary infections during the COVID-19 crisis at a New York City hospital.</title>
        <authorList>
            <person name="Gomez-Simmonds A."/>
            <person name="Annavajhala M.K."/>
            <person name="Uhlemann A.-C."/>
        </authorList>
    </citation>
    <scope>NUCLEOTIDE SEQUENCE</scope>
    <source>
        <strain evidence="2">KP1828</strain>
        <strain evidence="1">NK1597</strain>
    </source>
</reference>
<protein>
    <submittedName>
        <fullName evidence="1">Uncharacterized protein</fullName>
    </submittedName>
</protein>
<evidence type="ECO:0000313" key="1">
    <source>
        <dbReference type="EMBL" id="MBD3700912.1"/>
    </source>
</evidence>
<sequence>MARACTIRELIADLSRCNPEAFVLCEMWFPDDVTYVDETACPAETRATLTHVAHHFDAELGINWDTLACALSCVRDAEQKGLDIYFYASEKRGTDKSRIPASRYAEADSDGDIEVGYFRKVNALFKWVHDHIGAFENCEKVLVTEAHLRALQQDLQALTPENCQTRFPTTEGFFFGSTAYDEAYWADVEGVRRWLSEITETFDFDAESLFFVAPVVIR</sequence>
<evidence type="ECO:0000313" key="2">
    <source>
        <dbReference type="EMBL" id="MBD3744227.1"/>
    </source>
</evidence>
<dbReference type="AlphaFoldDB" id="A0A927HGA5"/>
<dbReference type="Proteomes" id="UP000631473">
    <property type="component" value="Unassembled WGS sequence"/>
</dbReference>
<name>A0A927HGA5_KLEPN</name>
<dbReference type="Proteomes" id="UP000623974">
    <property type="component" value="Unassembled WGS sequence"/>
</dbReference>
<accession>A0A927HGA5</accession>
<gene>
    <name evidence="2" type="ORF">IE980_23005</name>
    <name evidence="1" type="ORF">IE991_11510</name>
</gene>
<organism evidence="1 3">
    <name type="scientific">Klebsiella pneumoniae</name>
    <dbReference type="NCBI Taxonomy" id="573"/>
    <lineage>
        <taxon>Bacteria</taxon>
        <taxon>Pseudomonadati</taxon>
        <taxon>Pseudomonadota</taxon>
        <taxon>Gammaproteobacteria</taxon>
        <taxon>Enterobacterales</taxon>
        <taxon>Enterobacteriaceae</taxon>
        <taxon>Klebsiella/Raoultella group</taxon>
        <taxon>Klebsiella</taxon>
        <taxon>Klebsiella pneumoniae complex</taxon>
    </lineage>
</organism>
<evidence type="ECO:0000313" key="3">
    <source>
        <dbReference type="Proteomes" id="UP000631473"/>
    </source>
</evidence>
<dbReference type="EMBL" id="JACXSX010000001">
    <property type="protein sequence ID" value="MBD3744227.1"/>
    <property type="molecule type" value="Genomic_DNA"/>
</dbReference>
<comment type="caution">
    <text evidence="1">The sequence shown here is derived from an EMBL/GenBank/DDBJ whole genome shotgun (WGS) entry which is preliminary data.</text>
</comment>
<proteinExistence type="predicted"/>